<organism evidence="4 5">
    <name type="scientific">Streptomyces albidochromogenes</name>
    <dbReference type="NCBI Taxonomy" id="329524"/>
    <lineage>
        <taxon>Bacteria</taxon>
        <taxon>Bacillati</taxon>
        <taxon>Actinomycetota</taxon>
        <taxon>Actinomycetes</taxon>
        <taxon>Kitasatosporales</taxon>
        <taxon>Streptomycetaceae</taxon>
        <taxon>Streptomyces</taxon>
    </lineage>
</organism>
<dbReference type="Proteomes" id="UP001598448">
    <property type="component" value="Unassembled WGS sequence"/>
</dbReference>
<dbReference type="InterPro" id="IPR011600">
    <property type="entry name" value="Pept_C14_caspase"/>
</dbReference>
<dbReference type="Gene3D" id="3.40.50.1460">
    <property type="match status" value="1"/>
</dbReference>
<dbReference type="InterPro" id="IPR029030">
    <property type="entry name" value="Caspase-like_dom_sf"/>
</dbReference>
<dbReference type="InterPro" id="IPR056507">
    <property type="entry name" value="wHTH-HSP90_Na-assoc"/>
</dbReference>
<dbReference type="SUPFAM" id="SSF52129">
    <property type="entry name" value="Caspase-like"/>
    <property type="match status" value="1"/>
</dbReference>
<dbReference type="Pfam" id="PF24410">
    <property type="entry name" value="wHTH-HSP90_Na-assoc"/>
    <property type="match status" value="2"/>
</dbReference>
<evidence type="ECO:0000313" key="5">
    <source>
        <dbReference type="Proteomes" id="UP001598448"/>
    </source>
</evidence>
<feature type="domain" description="iHD-CE" evidence="2">
    <location>
        <begin position="279"/>
        <end position="660"/>
    </location>
</feature>
<dbReference type="SUPFAM" id="SSF55874">
    <property type="entry name" value="ATPase domain of HSP90 chaperone/DNA topoisomerase II/histidine kinase"/>
    <property type="match status" value="1"/>
</dbReference>
<gene>
    <name evidence="4" type="ORF">ACFWJN_10880</name>
</gene>
<dbReference type="PRINTS" id="PR00775">
    <property type="entry name" value="HEATSHOCK90"/>
</dbReference>
<dbReference type="InterPro" id="IPR020575">
    <property type="entry name" value="Hsp90_N"/>
</dbReference>
<dbReference type="InterPro" id="IPR052039">
    <property type="entry name" value="Caspase-related_regulators"/>
</dbReference>
<dbReference type="PANTHER" id="PTHR22576:SF37">
    <property type="entry name" value="MUCOSA-ASSOCIATED LYMPHOID TISSUE LYMPHOMA TRANSLOCATION PROTEIN 1"/>
    <property type="match status" value="1"/>
</dbReference>
<dbReference type="InterPro" id="IPR036890">
    <property type="entry name" value="HATPase_C_sf"/>
</dbReference>
<name>A0ABW6FJB4_9ACTN</name>
<dbReference type="InterPro" id="IPR056506">
    <property type="entry name" value="iHD-CE"/>
</dbReference>
<reference evidence="4 5" key="1">
    <citation type="submission" date="2024-09" db="EMBL/GenBank/DDBJ databases">
        <title>The Natural Products Discovery Center: Release of the First 8490 Sequenced Strains for Exploring Actinobacteria Biosynthetic Diversity.</title>
        <authorList>
            <person name="Kalkreuter E."/>
            <person name="Kautsar S.A."/>
            <person name="Yang D."/>
            <person name="Bader C.D."/>
            <person name="Teijaro C.N."/>
            <person name="Fluegel L."/>
            <person name="Davis C.M."/>
            <person name="Simpson J.R."/>
            <person name="Lauterbach L."/>
            <person name="Steele A.D."/>
            <person name="Gui C."/>
            <person name="Meng S."/>
            <person name="Li G."/>
            <person name="Viehrig K."/>
            <person name="Ye F."/>
            <person name="Su P."/>
            <person name="Kiefer A.F."/>
            <person name="Nichols A."/>
            <person name="Cepeda A.J."/>
            <person name="Yan W."/>
            <person name="Fan B."/>
            <person name="Jiang Y."/>
            <person name="Adhikari A."/>
            <person name="Zheng C.-J."/>
            <person name="Schuster L."/>
            <person name="Cowan T.M."/>
            <person name="Smanski M.J."/>
            <person name="Chevrette M.G."/>
            <person name="De Carvalho L.P.S."/>
            <person name="Shen B."/>
        </authorList>
    </citation>
    <scope>NUCLEOTIDE SEQUENCE [LARGE SCALE GENOMIC DNA]</scope>
    <source>
        <strain evidence="4 5">NPDC058348</strain>
    </source>
</reference>
<feature type="domain" description="wHTH-Hsp90 Na associated" evidence="3">
    <location>
        <begin position="1248"/>
        <end position="1296"/>
    </location>
</feature>
<dbReference type="Pfam" id="PF24401">
    <property type="entry name" value="iHD-CE"/>
    <property type="match status" value="1"/>
</dbReference>
<feature type="domain" description="Peptidase C14 caspase" evidence="1">
    <location>
        <begin position="41"/>
        <end position="237"/>
    </location>
</feature>
<evidence type="ECO:0000259" key="2">
    <source>
        <dbReference type="Pfam" id="PF24401"/>
    </source>
</evidence>
<dbReference type="Pfam" id="PF00656">
    <property type="entry name" value="Peptidase_C14"/>
    <property type="match status" value="1"/>
</dbReference>
<protein>
    <submittedName>
        <fullName evidence="4">Caspase family protein</fullName>
    </submittedName>
</protein>
<feature type="domain" description="wHTH-Hsp90 Na associated" evidence="3">
    <location>
        <begin position="1613"/>
        <end position="1669"/>
    </location>
</feature>
<accession>A0ABW6FJB4</accession>
<dbReference type="EMBL" id="JBHXIJ010000056">
    <property type="protein sequence ID" value="MFD5099460.1"/>
    <property type="molecule type" value="Genomic_DNA"/>
</dbReference>
<comment type="caution">
    <text evidence="4">The sequence shown here is derived from an EMBL/GenBank/DDBJ whole genome shotgun (WGS) entry which is preliminary data.</text>
</comment>
<sequence length="1679" mass="181220">MRATGGDNESTSTRRRRALLVGVTETRFLQQDEELAQRFPLLACADRDVELVGSALERSGYEVTAHHPGHAVPGRRDVSGSGIAVALHDFFSTCAPGDTAFVYISCHGESLRGRDFLVPADARPGAQLADGSRALLQGTLVAADPGELLTGLRAGVTTVVCLDMCRVRGPAPEEIAQTLLVEGDTRDVAWLHSSSVGEPSYADPAEGSHFGRALAEALSPATAPTTFGEVIAHTRRRARALSSGLPVRPPEITQYAPHLRQEAMLATPLCEGTRKETEWIASVTGSLLWEHTSGSAEAHARIKARLSDLVRAVAESRAGTGAHQLDPWGDPAYPERVERRLAQLVREARLSGADRLSPAETAALLAVPFLHEGAVITGLGELQSLLPLRLTGDGPAEPLTDHGREVVQAVHDVCRAHAAVLRTTETLRERGLTDAARAADHWLRHRVVADWDQLWERTGDYAGVDALVAMAVEAMAGGADEPGCRPLTDDTRRRVDNQLRQVAGHLNVPPGNSPRINLFSGQDAWNVSRTVPGNQWRGEDLAALLCVAGVLAADPRRMSSVLVDHLGAHRELAPDTVVSALQAEYDYERVGEEWEGGPAASGYGLAVRFPCPHPALHAAVESLAASADALVRSLRERWQRPGVPALLRGLPEEVTTAHLESRDGQYTTPLERFSMAEDEIRPLLMGTQLYGDRMLAVRELYQNALDACRHRGMRVLYGARNAGVTSDWEARITFSQGWDDDGRPYIQCEDNGTGMSGRKLVSMFARAGRRSEQDPDFVQERRNWRRAKLGDVAMNSRFGIGVFSYFMLADEVVVWTRAVDLLGRPAAPDALRADIQSGSGLLQVRPGAGDAPSNGGTRVRLYLAAEGAEGGEPPSLLDALSSVLWLSEHHVTATETDRDGRQIRHAEWTPGVLRSPEAAHWAGPPLPAGDGAWIVQGDGQLLLDGVVVKDAPATWGYVFNLRERHRPVPSVDRNQLLSYDTGAVRAALLAEAPDAVGKCDEVSLRWLWRLARNEPRLAVLVLESLPHDATAVLEADSRDLVRASGRFPLATVGCFPCDADVLRERPAKRFAGAPTLHRWQLARLGLDAWDQPPFVAHGYPDPAGLDCLLFLDGAPNAGRSVVAAAQRAGRTLGEVVTALRRYAVAGLAVPPVSATRDCADLIPDALDVDVHQASWHTGHHRRVLAQIAKKHGVHTDRVMESLERLRNFSPALPSAAEVREAGTPPPVPAVGLPAHQARIEELSTSEFTTHDRRVLSVDNDGRSPWLAGSVGLQRLLLTSARIQHPVGDVARRLEELAPRTGVTAPAVPPEAADWTVPPWYAACGAPIGEESPLIGPWQAVLAAWSLPGPHDQGRHADDLRRLDLCGVLTPECSALRNDVARQMCAPVKLLSMLSVVSPQLRAGARRHPRGVALLDRDGVSVETAARLSARTMTSVGEVLGSLREGKLHLPLELPSLPPGAHALSVTDDDLRAFGRRPVRTPSGRRPEVSITDLLGHVERTRGTLGESVRRLAGFAPLGFPAVPGDFTGPDAEALEGFRPDMYDFAAFEPGLLARRRFADASSNNDGLGPLKLVLIAGRFGRSLGEVYDRYAPFRCLGLRVGVRRPTAHEAGLVPDWRDVVVLTEELTGRAPALTGAVPPGHIAQCVAETDLTQAQVRSRLARYAGLFGFELPLPEGDPA</sequence>
<dbReference type="RefSeq" id="WP_386712100.1">
    <property type="nucleotide sequence ID" value="NZ_JBHXIJ010000056.1"/>
</dbReference>
<evidence type="ECO:0000259" key="3">
    <source>
        <dbReference type="Pfam" id="PF24410"/>
    </source>
</evidence>
<proteinExistence type="predicted"/>
<evidence type="ECO:0000259" key="1">
    <source>
        <dbReference type="Pfam" id="PF00656"/>
    </source>
</evidence>
<keyword evidence="5" id="KW-1185">Reference proteome</keyword>
<evidence type="ECO:0000313" key="4">
    <source>
        <dbReference type="EMBL" id="MFD5099460.1"/>
    </source>
</evidence>
<dbReference type="PANTHER" id="PTHR22576">
    <property type="entry name" value="MUCOSA ASSOCIATED LYMPHOID TISSUE LYMPHOMA TRANSLOCATION PROTEIN 1/PARACASPASE"/>
    <property type="match status" value="1"/>
</dbReference>
<dbReference type="Gene3D" id="3.30.565.10">
    <property type="entry name" value="Histidine kinase-like ATPase, C-terminal domain"/>
    <property type="match status" value="1"/>
</dbReference>